<organism evidence="2 3">
    <name type="scientific">Methylobrevis albus</name>
    <dbReference type="NCBI Taxonomy" id="2793297"/>
    <lineage>
        <taxon>Bacteria</taxon>
        <taxon>Pseudomonadati</taxon>
        <taxon>Pseudomonadota</taxon>
        <taxon>Alphaproteobacteria</taxon>
        <taxon>Hyphomicrobiales</taxon>
        <taxon>Pleomorphomonadaceae</taxon>
        <taxon>Methylobrevis</taxon>
    </lineage>
</organism>
<comment type="caution">
    <text evidence="2">The sequence shown here is derived from an EMBL/GenBank/DDBJ whole genome shotgun (WGS) entry which is preliminary data.</text>
</comment>
<evidence type="ECO:0000313" key="3">
    <source>
        <dbReference type="Proteomes" id="UP000631694"/>
    </source>
</evidence>
<accession>A0A931HZU0</accession>
<dbReference type="Pfam" id="PF07475">
    <property type="entry name" value="Hpr_kinase_C"/>
    <property type="match status" value="1"/>
</dbReference>
<dbReference type="AlphaFoldDB" id="A0A931HZU0"/>
<dbReference type="Gene3D" id="3.40.50.300">
    <property type="entry name" value="P-loop containing nucleotide triphosphate hydrolases"/>
    <property type="match status" value="1"/>
</dbReference>
<dbReference type="CDD" id="cd01918">
    <property type="entry name" value="HprK_C"/>
    <property type="match status" value="1"/>
</dbReference>
<sequence length="160" mass="16051">MAPGPTDLATIHASCVVIGGRGVLIRGAPGSGKTTLALALVETERDAGRPAALVADDRTALHVHGGRLEAHVPPTIAGLAEVRGLGIVTTPFVAAATVDLCVDLVDPAEIARMPEPEARRTELAGVELPRLALPAAGGGDLLAAVIAVRFALRALGPGGS</sequence>
<feature type="domain" description="HPr kinase/phosphorylase C-terminal" evidence="1">
    <location>
        <begin position="10"/>
        <end position="145"/>
    </location>
</feature>
<dbReference type="EMBL" id="JADZLT010000049">
    <property type="protein sequence ID" value="MBH0237767.1"/>
    <property type="molecule type" value="Genomic_DNA"/>
</dbReference>
<keyword evidence="3" id="KW-1185">Reference proteome</keyword>
<reference evidence="2" key="1">
    <citation type="submission" date="2020-12" db="EMBL/GenBank/DDBJ databases">
        <title>Methylobrevis albus sp. nov., isolated from fresh water lack sediment.</title>
        <authorList>
            <person name="Zou Q."/>
        </authorList>
    </citation>
    <scope>NUCLEOTIDE SEQUENCE</scope>
    <source>
        <strain evidence="2">L22</strain>
    </source>
</reference>
<dbReference type="RefSeq" id="WP_197310843.1">
    <property type="nucleotide sequence ID" value="NZ_JADZLT010000049.1"/>
</dbReference>
<dbReference type="GO" id="GO:0000155">
    <property type="term" value="F:phosphorelay sensor kinase activity"/>
    <property type="evidence" value="ECO:0007669"/>
    <property type="project" value="InterPro"/>
</dbReference>
<dbReference type="GO" id="GO:0005524">
    <property type="term" value="F:ATP binding"/>
    <property type="evidence" value="ECO:0007669"/>
    <property type="project" value="InterPro"/>
</dbReference>
<evidence type="ECO:0000313" key="2">
    <source>
        <dbReference type="EMBL" id="MBH0237767.1"/>
    </source>
</evidence>
<dbReference type="InterPro" id="IPR011104">
    <property type="entry name" value="Hpr_kin/Pase_C"/>
</dbReference>
<dbReference type="InterPro" id="IPR027417">
    <property type="entry name" value="P-loop_NTPase"/>
</dbReference>
<gene>
    <name evidence="2" type="ORF">I5731_08040</name>
</gene>
<dbReference type="SUPFAM" id="SSF53795">
    <property type="entry name" value="PEP carboxykinase-like"/>
    <property type="match status" value="1"/>
</dbReference>
<evidence type="ECO:0000259" key="1">
    <source>
        <dbReference type="Pfam" id="PF07475"/>
    </source>
</evidence>
<proteinExistence type="predicted"/>
<dbReference type="Proteomes" id="UP000631694">
    <property type="component" value="Unassembled WGS sequence"/>
</dbReference>
<keyword evidence="2" id="KW-0418">Kinase</keyword>
<protein>
    <submittedName>
        <fullName evidence="2">HPr kinase/phosphatase C-terminal domain-containing protein</fullName>
    </submittedName>
</protein>
<dbReference type="GO" id="GO:0006109">
    <property type="term" value="P:regulation of carbohydrate metabolic process"/>
    <property type="evidence" value="ECO:0007669"/>
    <property type="project" value="InterPro"/>
</dbReference>
<name>A0A931HZU0_9HYPH</name>
<keyword evidence="2" id="KW-0808">Transferase</keyword>